<gene>
    <name evidence="1" type="ORF">EJN92_20485</name>
</gene>
<keyword evidence="2" id="KW-1185">Reference proteome</keyword>
<name>A0A3Q9BTJ7_9BURK</name>
<organism evidence="1 2">
    <name type="scientific">Undibacterium parvum</name>
    <dbReference type="NCBI Taxonomy" id="401471"/>
    <lineage>
        <taxon>Bacteria</taxon>
        <taxon>Pseudomonadati</taxon>
        <taxon>Pseudomonadota</taxon>
        <taxon>Betaproteobacteria</taxon>
        <taxon>Burkholderiales</taxon>
        <taxon>Oxalobacteraceae</taxon>
        <taxon>Undibacterium</taxon>
    </lineage>
</organism>
<sequence>MSPAKINALLETLKLSCIRQFRFNPRRIEADMRYKGTEGLGNNLVHVFKDVHSHSLIELKGSMATLREQYGESPHWNEDEIKRYCHSDAEIDAEIAAKQAELEFTRTSALYQDHREVLLSHYKDSPHYQEGRPSARDAAKALLSSLSDAQDPRLSLFSSHMKTTDLDQLSHLLLAPCHIERAAYATKSA</sequence>
<evidence type="ECO:0000313" key="2">
    <source>
        <dbReference type="Proteomes" id="UP000275663"/>
    </source>
</evidence>
<dbReference type="EMBL" id="CP034464">
    <property type="protein sequence ID" value="AZP14165.1"/>
    <property type="molecule type" value="Genomic_DNA"/>
</dbReference>
<dbReference type="OrthoDB" id="9180107at2"/>
<dbReference type="AlphaFoldDB" id="A0A3Q9BTJ7"/>
<protein>
    <submittedName>
        <fullName evidence="1">Uncharacterized protein</fullName>
    </submittedName>
</protein>
<dbReference type="KEGG" id="upv:EJN92_20485"/>
<proteinExistence type="predicted"/>
<reference evidence="1 2" key="1">
    <citation type="journal article" date="2011" name="Int. J. Syst. Evol. Microbiol.">
        <title>Description of Undibacterium oligocarboniphilum sp. nov., isolated from purified water, and Undibacterium pigrum strain CCUG 49012 as the type strain of Undibacterium parvum sp. nov., and emended descriptions of the genus Undibacterium and the species Undibacterium pigrum.</title>
        <authorList>
            <person name="Eder W."/>
            <person name="Wanner G."/>
            <person name="Ludwig W."/>
            <person name="Busse H.J."/>
            <person name="Ziemke-Kageler F."/>
            <person name="Lang E."/>
        </authorList>
    </citation>
    <scope>NUCLEOTIDE SEQUENCE [LARGE SCALE GENOMIC DNA]</scope>
    <source>
        <strain evidence="1 2">DSM 23061</strain>
    </source>
</reference>
<accession>A0A3Q9BTJ7</accession>
<dbReference type="RefSeq" id="WP_126129526.1">
    <property type="nucleotide sequence ID" value="NZ_CP034464.1"/>
</dbReference>
<evidence type="ECO:0000313" key="1">
    <source>
        <dbReference type="EMBL" id="AZP14165.1"/>
    </source>
</evidence>
<dbReference type="Proteomes" id="UP000275663">
    <property type="component" value="Chromosome"/>
</dbReference>